<dbReference type="InterPro" id="IPR003593">
    <property type="entry name" value="AAA+_ATPase"/>
</dbReference>
<dbReference type="RefSeq" id="WP_162365530.1">
    <property type="nucleotide sequence ID" value="NZ_WUBS01000005.1"/>
</dbReference>
<keyword evidence="4 7" id="KW-0067">ATP-binding</keyword>
<dbReference type="InterPro" id="IPR003439">
    <property type="entry name" value="ABC_transporter-like_ATP-bd"/>
</dbReference>
<evidence type="ECO:0000256" key="4">
    <source>
        <dbReference type="ARBA" id="ARBA00022840"/>
    </source>
</evidence>
<dbReference type="Gene3D" id="3.40.50.300">
    <property type="entry name" value="P-loop containing nucleotide triphosphate hydrolases"/>
    <property type="match status" value="1"/>
</dbReference>
<feature type="domain" description="ABC transporter" evidence="6">
    <location>
        <begin position="2"/>
        <end position="237"/>
    </location>
</feature>
<keyword evidence="2" id="KW-0813">Transport</keyword>
<evidence type="ECO:0000259" key="6">
    <source>
        <dbReference type="PROSITE" id="PS50893"/>
    </source>
</evidence>
<dbReference type="GO" id="GO:0005524">
    <property type="term" value="F:ATP binding"/>
    <property type="evidence" value="ECO:0007669"/>
    <property type="project" value="UniProtKB-KW"/>
</dbReference>
<dbReference type="PANTHER" id="PTHR43820">
    <property type="entry name" value="HIGH-AFFINITY BRANCHED-CHAIN AMINO ACID TRANSPORT ATP-BINDING PROTEIN LIVF"/>
    <property type="match status" value="1"/>
</dbReference>
<dbReference type="PROSITE" id="PS50893">
    <property type="entry name" value="ABC_TRANSPORTER_2"/>
    <property type="match status" value="1"/>
</dbReference>
<evidence type="ECO:0000256" key="5">
    <source>
        <dbReference type="ARBA" id="ARBA00022970"/>
    </source>
</evidence>
<dbReference type="PANTHER" id="PTHR43820:SF5">
    <property type="entry name" value="HIGH-AFFINITY BRANCHED-CHAIN AMINO ACID TRANSPORT ATP-BINDING PROTEIN"/>
    <property type="match status" value="1"/>
</dbReference>
<dbReference type="Pfam" id="PF00005">
    <property type="entry name" value="ABC_tran"/>
    <property type="match status" value="1"/>
</dbReference>
<evidence type="ECO:0000313" key="8">
    <source>
        <dbReference type="Proteomes" id="UP000461443"/>
    </source>
</evidence>
<dbReference type="GO" id="GO:0015807">
    <property type="term" value="P:L-amino acid transport"/>
    <property type="evidence" value="ECO:0007669"/>
    <property type="project" value="TreeGrafter"/>
</dbReference>
<dbReference type="SUPFAM" id="SSF52540">
    <property type="entry name" value="P-loop containing nucleoside triphosphate hydrolases"/>
    <property type="match status" value="1"/>
</dbReference>
<evidence type="ECO:0000256" key="2">
    <source>
        <dbReference type="ARBA" id="ARBA00022448"/>
    </source>
</evidence>
<accession>A0A845SJI6</accession>
<keyword evidence="3" id="KW-0547">Nucleotide-binding</keyword>
<evidence type="ECO:0000256" key="3">
    <source>
        <dbReference type="ARBA" id="ARBA00022741"/>
    </source>
</evidence>
<reference evidence="7 8" key="2">
    <citation type="submission" date="2020-02" db="EMBL/GenBank/DDBJ databases">
        <title>The new genus of Enterobacteriales.</title>
        <authorList>
            <person name="Kim I.S."/>
        </authorList>
    </citation>
    <scope>NUCLEOTIDE SEQUENCE [LARGE SCALE GENOMIC DNA]</scope>
    <source>
        <strain evidence="7 8">SAP-6</strain>
    </source>
</reference>
<keyword evidence="5" id="KW-0029">Amino-acid transport</keyword>
<dbReference type="EMBL" id="WUBS01000005">
    <property type="protein sequence ID" value="NDL62801.1"/>
    <property type="molecule type" value="Genomic_DNA"/>
</dbReference>
<reference evidence="7 8" key="1">
    <citation type="submission" date="2019-12" db="EMBL/GenBank/DDBJ databases">
        <authorList>
            <person name="Lee S.D."/>
        </authorList>
    </citation>
    <scope>NUCLEOTIDE SEQUENCE [LARGE SCALE GENOMIC DNA]</scope>
    <source>
        <strain evidence="7 8">SAP-6</strain>
    </source>
</reference>
<evidence type="ECO:0000256" key="1">
    <source>
        <dbReference type="ARBA" id="ARBA00005417"/>
    </source>
</evidence>
<sequence>MLRLQAVNQFFGPKHILRDISMELPPGQCTYVLGRNGVGKTTLVNCIMGHLPVSSGTVTWRPAGGAEELNLLQHPVEQRAALGIGYVPQGRQVFSQLSVDENLRVALLAGRNKTRQVPSMVYELFPGLHNMRHQRAGDLTESGQQQLAIARALVLEPELLILDEPTGGFQPSVVKEIGHNIRRLQRDFGLTLLVVEQQLPFTPSAGDRFCLLEGGCNVAQGTLDQLDDSLIQTYLAV</sequence>
<organism evidence="7 8">
    <name type="scientific">Acerihabitans arboris</name>
    <dbReference type="NCBI Taxonomy" id="2691583"/>
    <lineage>
        <taxon>Bacteria</taxon>
        <taxon>Pseudomonadati</taxon>
        <taxon>Pseudomonadota</taxon>
        <taxon>Gammaproteobacteria</taxon>
        <taxon>Enterobacterales</taxon>
        <taxon>Pectobacteriaceae</taxon>
        <taxon>Acerihabitans</taxon>
    </lineage>
</organism>
<dbReference type="SMART" id="SM00382">
    <property type="entry name" value="AAA"/>
    <property type="match status" value="1"/>
</dbReference>
<dbReference type="CDD" id="cd03224">
    <property type="entry name" value="ABC_TM1139_LivF_branched"/>
    <property type="match status" value="1"/>
</dbReference>
<dbReference type="GO" id="GO:0016887">
    <property type="term" value="F:ATP hydrolysis activity"/>
    <property type="evidence" value="ECO:0007669"/>
    <property type="project" value="InterPro"/>
</dbReference>
<dbReference type="InterPro" id="IPR052156">
    <property type="entry name" value="BCAA_Transport_ATP-bd_LivF"/>
</dbReference>
<gene>
    <name evidence="7" type="ORF">GRH90_08580</name>
</gene>
<keyword evidence="8" id="KW-1185">Reference proteome</keyword>
<comment type="caution">
    <text evidence="7">The sequence shown here is derived from an EMBL/GenBank/DDBJ whole genome shotgun (WGS) entry which is preliminary data.</text>
</comment>
<name>A0A845SJI6_9GAMM</name>
<proteinExistence type="inferred from homology"/>
<protein>
    <submittedName>
        <fullName evidence="7">ATP-binding cassette domain-containing protein</fullName>
    </submittedName>
</protein>
<evidence type="ECO:0000313" key="7">
    <source>
        <dbReference type="EMBL" id="NDL62801.1"/>
    </source>
</evidence>
<comment type="similarity">
    <text evidence="1">Belongs to the ABC transporter superfamily.</text>
</comment>
<dbReference type="Proteomes" id="UP000461443">
    <property type="component" value="Unassembled WGS sequence"/>
</dbReference>
<dbReference type="GO" id="GO:0015658">
    <property type="term" value="F:branched-chain amino acid transmembrane transporter activity"/>
    <property type="evidence" value="ECO:0007669"/>
    <property type="project" value="TreeGrafter"/>
</dbReference>
<dbReference type="AlphaFoldDB" id="A0A845SJI6"/>
<dbReference type="InterPro" id="IPR027417">
    <property type="entry name" value="P-loop_NTPase"/>
</dbReference>